<name>A0A8H7S2F8_9FUNG</name>
<proteinExistence type="predicted"/>
<evidence type="ECO:0000313" key="2">
    <source>
        <dbReference type="Proteomes" id="UP000646827"/>
    </source>
</evidence>
<protein>
    <submittedName>
        <fullName evidence="1">Uncharacterized protein</fullName>
    </submittedName>
</protein>
<dbReference type="AlphaFoldDB" id="A0A8H7S2F8"/>
<evidence type="ECO:0000313" key="1">
    <source>
        <dbReference type="EMBL" id="KAG2220527.1"/>
    </source>
</evidence>
<dbReference type="OrthoDB" id="2271129at2759"/>
<gene>
    <name evidence="1" type="ORF">INT45_000938</name>
</gene>
<keyword evidence="2" id="KW-1185">Reference proteome</keyword>
<dbReference type="Proteomes" id="UP000646827">
    <property type="component" value="Unassembled WGS sequence"/>
</dbReference>
<accession>A0A8H7S2F8</accession>
<sequence length="90" mass="10826">MAKRERRRLLHWQLDWLPGLPITCRCTVAFDISPNPINYLLNKLPRRLPYSPRIINFWNRHWTRLMVVMADIDQVCHLDEEKPKSKDSNS</sequence>
<reference evidence="1 2" key="1">
    <citation type="submission" date="2020-12" db="EMBL/GenBank/DDBJ databases">
        <title>Metabolic potential, ecology and presence of endohyphal bacteria is reflected in genomic diversity of Mucoromycotina.</title>
        <authorList>
            <person name="Muszewska A."/>
            <person name="Okrasinska A."/>
            <person name="Steczkiewicz K."/>
            <person name="Drgas O."/>
            <person name="Orlowska M."/>
            <person name="Perlinska-Lenart U."/>
            <person name="Aleksandrzak-Piekarczyk T."/>
            <person name="Szatraj K."/>
            <person name="Zielenkiewicz U."/>
            <person name="Pilsyk S."/>
            <person name="Malc E."/>
            <person name="Mieczkowski P."/>
            <person name="Kruszewska J.S."/>
            <person name="Biernat P."/>
            <person name="Pawlowska J."/>
        </authorList>
    </citation>
    <scope>NUCLEOTIDE SEQUENCE [LARGE SCALE GENOMIC DNA]</scope>
    <source>
        <strain evidence="1 2">CBS 142.35</strain>
    </source>
</reference>
<dbReference type="EMBL" id="JAEPRB010000138">
    <property type="protein sequence ID" value="KAG2220527.1"/>
    <property type="molecule type" value="Genomic_DNA"/>
</dbReference>
<organism evidence="1 2">
    <name type="scientific">Circinella minor</name>
    <dbReference type="NCBI Taxonomy" id="1195481"/>
    <lineage>
        <taxon>Eukaryota</taxon>
        <taxon>Fungi</taxon>
        <taxon>Fungi incertae sedis</taxon>
        <taxon>Mucoromycota</taxon>
        <taxon>Mucoromycotina</taxon>
        <taxon>Mucoromycetes</taxon>
        <taxon>Mucorales</taxon>
        <taxon>Lichtheimiaceae</taxon>
        <taxon>Circinella</taxon>
    </lineage>
</organism>
<comment type="caution">
    <text evidence="1">The sequence shown here is derived from an EMBL/GenBank/DDBJ whole genome shotgun (WGS) entry which is preliminary data.</text>
</comment>